<organism evidence="1 2">
    <name type="scientific">Cyanobium gracile UHCC 0281</name>
    <dbReference type="NCBI Taxonomy" id="3110309"/>
    <lineage>
        <taxon>Bacteria</taxon>
        <taxon>Bacillati</taxon>
        <taxon>Cyanobacteriota</taxon>
        <taxon>Cyanophyceae</taxon>
        <taxon>Synechococcales</taxon>
        <taxon>Prochlorococcaceae</taxon>
        <taxon>Cyanobium</taxon>
    </lineage>
</organism>
<dbReference type="Pfam" id="PF08854">
    <property type="entry name" value="DUF1824"/>
    <property type="match status" value="1"/>
</dbReference>
<keyword evidence="2" id="KW-1185">Reference proteome</keyword>
<dbReference type="InterPro" id="IPR014953">
    <property type="entry name" value="DUF1824"/>
</dbReference>
<dbReference type="EMBL" id="JAYGHY010000026">
    <property type="protein sequence ID" value="MEA5442743.1"/>
    <property type="molecule type" value="Genomic_DNA"/>
</dbReference>
<protein>
    <submittedName>
        <fullName evidence="1">DUF1824 family protein</fullName>
    </submittedName>
</protein>
<evidence type="ECO:0000313" key="1">
    <source>
        <dbReference type="EMBL" id="MEA5442743.1"/>
    </source>
</evidence>
<reference evidence="1 2" key="1">
    <citation type="submission" date="2023-12" db="EMBL/GenBank/DDBJ databases">
        <title>Baltic Sea Cyanobacteria.</title>
        <authorList>
            <person name="Delbaje E."/>
            <person name="Fewer D.P."/>
            <person name="Shishido T.K."/>
        </authorList>
    </citation>
    <scope>NUCLEOTIDE SEQUENCE [LARGE SCALE GENOMIC DNA]</scope>
    <source>
        <strain evidence="1 2">UHCC 0281</strain>
    </source>
</reference>
<accession>A0ABU5SWF1</accession>
<name>A0ABU5SWF1_9CYAN</name>
<dbReference type="Gene3D" id="3.30.360.10">
    <property type="entry name" value="Dihydrodipicolinate Reductase, domain 2"/>
    <property type="match status" value="1"/>
</dbReference>
<dbReference type="Proteomes" id="UP001302329">
    <property type="component" value="Unassembled WGS sequence"/>
</dbReference>
<sequence>MTTDLPITDLAGLRGLRSAPGLDAAQARRLRDELTVLLGACGWFTVGIMAPSSAAAVAALGQLEAALGWPALRPGEAGAGEPSGAPGPVFLKGNQRTGLFHLRREDGLGEGILITGHDAADPAAEDTWGPLPLDLFA</sequence>
<proteinExistence type="predicted"/>
<dbReference type="SUPFAM" id="SSF160532">
    <property type="entry name" value="Ava3019-like"/>
    <property type="match status" value="1"/>
</dbReference>
<evidence type="ECO:0000313" key="2">
    <source>
        <dbReference type="Proteomes" id="UP001302329"/>
    </source>
</evidence>
<dbReference type="RefSeq" id="WP_323356790.1">
    <property type="nucleotide sequence ID" value="NZ_JAYGHY010000026.1"/>
</dbReference>
<comment type="caution">
    <text evidence="1">The sequence shown here is derived from an EMBL/GenBank/DDBJ whole genome shotgun (WGS) entry which is preliminary data.</text>
</comment>
<gene>
    <name evidence="1" type="ORF">VB739_09285</name>
</gene>